<dbReference type="UniPathway" id="UPA00393"/>
<dbReference type="GO" id="GO:0006400">
    <property type="term" value="P:tRNA modification"/>
    <property type="evidence" value="ECO:0007669"/>
    <property type="project" value="InterPro"/>
</dbReference>
<dbReference type="Proteomes" id="UP000716004">
    <property type="component" value="Unassembled WGS sequence"/>
</dbReference>
<dbReference type="InterPro" id="IPR036511">
    <property type="entry name" value="TGT-like_sf"/>
</dbReference>
<gene>
    <name evidence="5" type="ORF">J9259_06150</name>
    <name evidence="6" type="ORF">KIY12_01510</name>
</gene>
<evidence type="ECO:0000256" key="2">
    <source>
        <dbReference type="ARBA" id="ARBA00008906"/>
    </source>
</evidence>
<evidence type="ECO:0000313" key="5">
    <source>
        <dbReference type="EMBL" id="MBX8632081.1"/>
    </source>
</evidence>
<dbReference type="InterPro" id="IPR015947">
    <property type="entry name" value="PUA-like_sf"/>
</dbReference>
<dbReference type="EMBL" id="JAGVSJ010000014">
    <property type="protein sequence ID" value="MBX8632081.1"/>
    <property type="molecule type" value="Genomic_DNA"/>
</dbReference>
<reference evidence="5" key="1">
    <citation type="submission" date="2021-04" db="EMBL/GenBank/DDBJ databases">
        <title>Genomic insights into ecological role and evolution of a novel Thermoplasmata order Candidatus Sysuiplasmatales.</title>
        <authorList>
            <person name="Yuan Y."/>
        </authorList>
    </citation>
    <scope>NUCLEOTIDE SEQUENCE</scope>
    <source>
        <strain evidence="6">TUT19-bin139</strain>
        <strain evidence="5">YP2-bin.285</strain>
    </source>
</reference>
<dbReference type="SMART" id="SM00359">
    <property type="entry name" value="PUA"/>
    <property type="match status" value="1"/>
</dbReference>
<dbReference type="InterPro" id="IPR036974">
    <property type="entry name" value="PUA_sf"/>
</dbReference>
<dbReference type="Gene3D" id="3.20.20.105">
    <property type="entry name" value="Queuine tRNA-ribosyltransferase-like"/>
    <property type="match status" value="1"/>
</dbReference>
<evidence type="ECO:0000313" key="6">
    <source>
        <dbReference type="EMBL" id="MBX8643395.1"/>
    </source>
</evidence>
<dbReference type="SUPFAM" id="SSF52141">
    <property type="entry name" value="Uracil-DNA glycosylase-like"/>
    <property type="match status" value="1"/>
</dbReference>
<dbReference type="InterPro" id="IPR002478">
    <property type="entry name" value="PUA"/>
</dbReference>
<evidence type="ECO:0000259" key="4">
    <source>
        <dbReference type="SMART" id="SM00359"/>
    </source>
</evidence>
<dbReference type="Gene3D" id="3.40.50.10630">
    <property type="entry name" value="Uracil-DNA glycosylase-like"/>
    <property type="match status" value="1"/>
</dbReference>
<dbReference type="Pfam" id="PF01472">
    <property type="entry name" value="PUA"/>
    <property type="match status" value="1"/>
</dbReference>
<dbReference type="InterPro" id="IPR004521">
    <property type="entry name" value="Uncharacterised_CHP00451"/>
</dbReference>
<organism evidence="5 7">
    <name type="scientific">Candidatus Sysuiplasma superficiale</name>
    <dbReference type="NCBI Taxonomy" id="2823368"/>
    <lineage>
        <taxon>Archaea</taxon>
        <taxon>Methanobacteriati</taxon>
        <taxon>Thermoplasmatota</taxon>
        <taxon>Thermoplasmata</taxon>
        <taxon>Candidatus Sysuiplasmatales</taxon>
        <taxon>Candidatus Sysuiplasmataceae</taxon>
        <taxon>Candidatus Sysuiplasma</taxon>
    </lineage>
</organism>
<evidence type="ECO:0000256" key="1">
    <source>
        <dbReference type="ARBA" id="ARBA00005030"/>
    </source>
</evidence>
<dbReference type="NCBIfam" id="TIGR00451">
    <property type="entry name" value="unchar_dom_2"/>
    <property type="match status" value="1"/>
</dbReference>
<comment type="pathway">
    <text evidence="1">tRNA modification; archaeosine-tRNA biosynthesis.</text>
</comment>
<dbReference type="PROSITE" id="PS50890">
    <property type="entry name" value="PUA"/>
    <property type="match status" value="1"/>
</dbReference>
<dbReference type="EMBL" id="JAHEAC010000006">
    <property type="protein sequence ID" value="MBX8643395.1"/>
    <property type="molecule type" value="Genomic_DNA"/>
</dbReference>
<proteinExistence type="inferred from homology"/>
<feature type="domain" description="PUA" evidence="4">
    <location>
        <begin position="555"/>
        <end position="623"/>
    </location>
</feature>
<dbReference type="InterPro" id="IPR036895">
    <property type="entry name" value="Uracil-DNA_glycosylase-like_sf"/>
</dbReference>
<evidence type="ECO:0000256" key="3">
    <source>
        <dbReference type="ARBA" id="ARBA00022694"/>
    </source>
</evidence>
<accession>A0A8J7YPQ7</accession>
<dbReference type="Gene3D" id="2.30.130.10">
    <property type="entry name" value="PUA domain"/>
    <property type="match status" value="1"/>
</dbReference>
<sequence>MHPLQHTGRPSARRLEIEERAFAARNGRYVTGARFFRIPAVLFASVSKEIFPGDAETVLTERRTDLDVSQMEGKFLFTAPENSLLEGNKQSYIADGAVCLPSYIPFSGRLKGVAQSIDHSGEGEVFVSISEDDEMEKELRSGREIYVMADAVSAAAFPDAMARAVTGMRKIIGWKPLIYCQGVATPSNLALLIYSGIDIVDSLATDIDSARGIAYIDGIPSLTDPSQNNLCHCAGCKGERDKLFRHNRLALLDELNRIRMDISLGRIRERVERVATFTPWNAAFLRHLDIDHYSYFESVAGNAPTMIQAITEASLRRPDIVRYVERVRSRYTPPSCMRVALLVPCSHRKPYFRSRSHRHFYDAILSSAIAPSVHILTITSPLGIVPEELETVFPAAHYDIPVTGIWSEDEKARSVSMLLEILKKGKYTTVISHLEDERAFINSALESSDVEFLDTSMGRTRDRESLRRLSRELSSITPDGAGWKERNTAFAESVCAYQFGDRGRELVSGADVRGRYPYLRIISGETQLGMLTEERGVISLTIEGAERLCPHIPGYLVETGNFELKGNLFAAGVESAGKEIRVGDEVIVMTGGSIAGVGVARMSGREMEELERGEAVRMRHYRRNSTVDGNRYVSAPSP</sequence>
<dbReference type="Proteomes" id="UP000750197">
    <property type="component" value="Unassembled WGS sequence"/>
</dbReference>
<dbReference type="SUPFAM" id="SSF88697">
    <property type="entry name" value="PUA domain-like"/>
    <property type="match status" value="1"/>
</dbReference>
<comment type="similarity">
    <text evidence="2">Belongs to the archaeosine synthase type 1 family.</text>
</comment>
<dbReference type="AlphaFoldDB" id="A0A8J7YPQ7"/>
<keyword evidence="3" id="KW-0819">tRNA processing</keyword>
<evidence type="ECO:0000313" key="7">
    <source>
        <dbReference type="Proteomes" id="UP000716004"/>
    </source>
</evidence>
<comment type="caution">
    <text evidence="5">The sequence shown here is derived from an EMBL/GenBank/DDBJ whole genome shotgun (WGS) entry which is preliminary data.</text>
</comment>
<dbReference type="SUPFAM" id="SSF51713">
    <property type="entry name" value="tRNA-guanine transglycosylase"/>
    <property type="match status" value="1"/>
</dbReference>
<protein>
    <submittedName>
        <fullName evidence="5">DUF5591 domain-containing protein</fullName>
    </submittedName>
</protein>
<dbReference type="InterPro" id="IPR040777">
    <property type="entry name" value="DUF5591"/>
</dbReference>
<dbReference type="Pfam" id="PF17884">
    <property type="entry name" value="DUF5591"/>
    <property type="match status" value="1"/>
</dbReference>
<dbReference type="GO" id="GO:0003723">
    <property type="term" value="F:RNA binding"/>
    <property type="evidence" value="ECO:0007669"/>
    <property type="project" value="InterPro"/>
</dbReference>
<name>A0A8J7YPQ7_9ARCH</name>
<dbReference type="SUPFAM" id="SSF88802">
    <property type="entry name" value="Pre-PUA domain"/>
    <property type="match status" value="1"/>
</dbReference>